<evidence type="ECO:0000313" key="18">
    <source>
        <dbReference type="Proteomes" id="UP000196158"/>
    </source>
</evidence>
<keyword evidence="8" id="KW-0560">Oxidoreductase</keyword>
<protein>
    <recommendedName>
        <fullName evidence="11">3-ketodihydrosphingosine reductase TSC10</fullName>
        <ecNumber evidence="10">1.1.1.102</ecNumber>
    </recommendedName>
    <alternativeName>
        <fullName evidence="13">3-dehydrosphinganine reductase</fullName>
    </alternativeName>
    <alternativeName>
        <fullName evidence="12">KDS reductase</fullName>
    </alternativeName>
</protein>
<dbReference type="UniPathway" id="UPA00222"/>
<dbReference type="PANTHER" id="PTHR43550:SF3">
    <property type="entry name" value="3-KETODIHYDROSPHINGOSINE REDUCTASE"/>
    <property type="match status" value="1"/>
</dbReference>
<evidence type="ECO:0000256" key="9">
    <source>
        <dbReference type="ARBA" id="ARBA00023098"/>
    </source>
</evidence>
<keyword evidence="5" id="KW-0256">Endoplasmic reticulum</keyword>
<evidence type="ECO:0000256" key="14">
    <source>
        <dbReference type="ARBA" id="ARBA00044737"/>
    </source>
</evidence>
<comment type="subcellular location">
    <subcellularLocation>
        <location evidence="1">Endoplasmic reticulum</location>
    </subcellularLocation>
</comment>
<dbReference type="PRINTS" id="PR00081">
    <property type="entry name" value="GDHRDH"/>
</dbReference>
<evidence type="ECO:0000256" key="3">
    <source>
        <dbReference type="ARBA" id="ARBA00004991"/>
    </source>
</evidence>
<comment type="function">
    <text evidence="14">Catalyzes the reduction of 3'-oxosphinganine (3-ketodihydrosphingosine/KDS) to sphinganine (dihydrosphingosine/DHS), the second step of de novo sphingolipid biosynthesis.</text>
</comment>
<accession>A0A1X7R1A6</accession>
<organism evidence="17 18">
    <name type="scientific">Maudiozyma saulgeensis</name>
    <dbReference type="NCBI Taxonomy" id="1789683"/>
    <lineage>
        <taxon>Eukaryota</taxon>
        <taxon>Fungi</taxon>
        <taxon>Dikarya</taxon>
        <taxon>Ascomycota</taxon>
        <taxon>Saccharomycotina</taxon>
        <taxon>Saccharomycetes</taxon>
        <taxon>Saccharomycetales</taxon>
        <taxon>Saccharomycetaceae</taxon>
        <taxon>Maudiozyma</taxon>
    </lineage>
</organism>
<evidence type="ECO:0000313" key="17">
    <source>
        <dbReference type="EMBL" id="SMN19269.1"/>
    </source>
</evidence>
<feature type="transmembrane region" description="Helical" evidence="16">
    <location>
        <begin position="299"/>
        <end position="322"/>
    </location>
</feature>
<dbReference type="OrthoDB" id="10267115at2759"/>
<dbReference type="GO" id="GO:0047560">
    <property type="term" value="F:3-dehydrosphinganine reductase activity"/>
    <property type="evidence" value="ECO:0007669"/>
    <property type="project" value="UniProtKB-EC"/>
</dbReference>
<keyword evidence="16" id="KW-1133">Transmembrane helix</keyword>
<keyword evidence="18" id="KW-1185">Reference proteome</keyword>
<dbReference type="AlphaFoldDB" id="A0A1X7R1A6"/>
<evidence type="ECO:0000256" key="8">
    <source>
        <dbReference type="ARBA" id="ARBA00023002"/>
    </source>
</evidence>
<dbReference type="InterPro" id="IPR036291">
    <property type="entry name" value="NAD(P)-bd_dom_sf"/>
</dbReference>
<dbReference type="InterPro" id="IPR045022">
    <property type="entry name" value="KDSR-like"/>
</dbReference>
<dbReference type="InterPro" id="IPR002347">
    <property type="entry name" value="SDR_fam"/>
</dbReference>
<sequence length="338" mass="38511">MKYILEDQVTLITGGSQGLGKQFAQKYYQETINSKIIIVSRSEEKLRNAVTDIILTATNRKKQEALLRNDEQTVNLLEDSRMDIDPIIINEHTLHSTIADHRLFYMPCDLSDYESVASLFQTLTMVNMLPTQVLSCAGGSTPKLFKDLSGYELESGVRMNYLTALYLSHQVARIIPNCHLILFSSVTAFFPFIGYSQYAPLKVSLKALVGILRHELPYARISCIYPGNFQSEGFELEEVTKPDITKSIEGPSYPISCEECCDKIVWWLEMGYDDITTDFIGWLLMSLDMGLNKHNNKSFLWICQLLIGTLANLIIVPIYMLICSIQIRSWHNKQSHQE</sequence>
<comment type="similarity">
    <text evidence="4">Belongs to the short-chain dehydrogenases/reductases (SDR) family.</text>
</comment>
<name>A0A1X7R1A6_9SACH</name>
<dbReference type="GO" id="GO:0005789">
    <property type="term" value="C:endoplasmic reticulum membrane"/>
    <property type="evidence" value="ECO:0007669"/>
    <property type="project" value="TreeGrafter"/>
</dbReference>
<comment type="pathway">
    <text evidence="2">Lipid metabolism; sphingolipid metabolism.</text>
</comment>
<dbReference type="EMBL" id="FXLY01000003">
    <property type="protein sequence ID" value="SMN19269.1"/>
    <property type="molecule type" value="Genomic_DNA"/>
</dbReference>
<evidence type="ECO:0000256" key="2">
    <source>
        <dbReference type="ARBA" id="ARBA00004760"/>
    </source>
</evidence>
<dbReference type="Pfam" id="PF00106">
    <property type="entry name" value="adh_short"/>
    <property type="match status" value="1"/>
</dbReference>
<dbReference type="STRING" id="1789683.A0A1X7R1A6"/>
<dbReference type="EC" id="1.1.1.102" evidence="10"/>
<keyword evidence="16" id="KW-0472">Membrane</keyword>
<proteinExistence type="inferred from homology"/>
<dbReference type="GO" id="GO:0006666">
    <property type="term" value="P:3-keto-sphinganine metabolic process"/>
    <property type="evidence" value="ECO:0007669"/>
    <property type="project" value="InterPro"/>
</dbReference>
<evidence type="ECO:0000256" key="10">
    <source>
        <dbReference type="ARBA" id="ARBA00026112"/>
    </source>
</evidence>
<evidence type="ECO:0000256" key="1">
    <source>
        <dbReference type="ARBA" id="ARBA00004240"/>
    </source>
</evidence>
<keyword evidence="7" id="KW-0746">Sphingolipid metabolism</keyword>
<keyword evidence="6" id="KW-0521">NADP</keyword>
<dbReference type="CDD" id="cd08939">
    <property type="entry name" value="KDSR-like_SDR_c"/>
    <property type="match status" value="1"/>
</dbReference>
<evidence type="ECO:0000256" key="4">
    <source>
        <dbReference type="ARBA" id="ARBA00006484"/>
    </source>
</evidence>
<evidence type="ECO:0000256" key="5">
    <source>
        <dbReference type="ARBA" id="ARBA00022824"/>
    </source>
</evidence>
<evidence type="ECO:0000256" key="12">
    <source>
        <dbReference type="ARBA" id="ARBA00029797"/>
    </source>
</evidence>
<evidence type="ECO:0000256" key="11">
    <source>
        <dbReference type="ARBA" id="ARBA00026241"/>
    </source>
</evidence>
<dbReference type="GO" id="GO:0030148">
    <property type="term" value="P:sphingolipid biosynthetic process"/>
    <property type="evidence" value="ECO:0007669"/>
    <property type="project" value="InterPro"/>
</dbReference>
<evidence type="ECO:0000256" key="16">
    <source>
        <dbReference type="SAM" id="Phobius"/>
    </source>
</evidence>
<gene>
    <name evidence="17" type="ORF">KASA_0P04543G</name>
</gene>
<comment type="catalytic activity">
    <reaction evidence="15">
        <text>sphinganine + NADP(+) = 3-oxosphinganine + NADPH + H(+)</text>
        <dbReference type="Rhea" id="RHEA:22640"/>
        <dbReference type="ChEBI" id="CHEBI:15378"/>
        <dbReference type="ChEBI" id="CHEBI:57783"/>
        <dbReference type="ChEBI" id="CHEBI:57817"/>
        <dbReference type="ChEBI" id="CHEBI:58299"/>
        <dbReference type="ChEBI" id="CHEBI:58349"/>
        <dbReference type="EC" id="1.1.1.102"/>
    </reaction>
    <physiologicalReaction direction="right-to-left" evidence="15">
        <dbReference type="Rhea" id="RHEA:22642"/>
    </physiologicalReaction>
</comment>
<reference evidence="17 18" key="1">
    <citation type="submission" date="2017-04" db="EMBL/GenBank/DDBJ databases">
        <authorList>
            <person name="Afonso C.L."/>
            <person name="Miller P.J."/>
            <person name="Scott M.A."/>
            <person name="Spackman E."/>
            <person name="Goraichik I."/>
            <person name="Dimitrov K.M."/>
            <person name="Suarez D.L."/>
            <person name="Swayne D.E."/>
        </authorList>
    </citation>
    <scope>NUCLEOTIDE SEQUENCE [LARGE SCALE GENOMIC DNA]</scope>
</reference>
<dbReference type="PANTHER" id="PTHR43550">
    <property type="entry name" value="3-KETODIHYDROSPHINGOSINE REDUCTASE"/>
    <property type="match status" value="1"/>
</dbReference>
<dbReference type="Gene3D" id="3.40.50.720">
    <property type="entry name" value="NAD(P)-binding Rossmann-like Domain"/>
    <property type="match status" value="1"/>
</dbReference>
<evidence type="ECO:0000256" key="13">
    <source>
        <dbReference type="ARBA" id="ARBA00032891"/>
    </source>
</evidence>
<keyword evidence="9" id="KW-0443">Lipid metabolism</keyword>
<comment type="pathway">
    <text evidence="3">Sphingolipid metabolism.</text>
</comment>
<keyword evidence="16" id="KW-0812">Transmembrane</keyword>
<evidence type="ECO:0000256" key="15">
    <source>
        <dbReference type="ARBA" id="ARBA00048930"/>
    </source>
</evidence>
<dbReference type="SUPFAM" id="SSF51735">
    <property type="entry name" value="NAD(P)-binding Rossmann-fold domains"/>
    <property type="match status" value="1"/>
</dbReference>
<evidence type="ECO:0000256" key="6">
    <source>
        <dbReference type="ARBA" id="ARBA00022857"/>
    </source>
</evidence>
<dbReference type="Proteomes" id="UP000196158">
    <property type="component" value="Unassembled WGS sequence"/>
</dbReference>
<evidence type="ECO:0000256" key="7">
    <source>
        <dbReference type="ARBA" id="ARBA00022919"/>
    </source>
</evidence>